<sequence length="515" mass="57901">MAEGRFLSTSAGSTSSPVSALVLEGDCPGCGAPFQAHDPKKPGYYIERSNIDRESNVERQKQRKRSNNSMSDAEFKAAVDALDPELRTLLEEGGSSFKQFEKKMIQQQQQHPTDNGSFPITTDKSKEDFTKPAICQRCYSLAHYNRITTDTSPTFLRATQQYGSLEFLRTKHNPLIVVVLDMTDLPFSLGSQLLGLIQDNPTARVLIAANKVDMIPQRARCHEQRIRDWIVQYLKQQRFPTKQIKGISLVSAKKGWGVLNLLQRIGEERLPTDDVYLVGSTNVGKSALVNNILIQRASKDKRQQYHVTSSAIPGTTMGALRIPLHALHMGSSSPRGGGRRLIERDHYLIDTPGVINDQQLIHLMPFKEQKKLMRQKEFKPITFRLEAGRSLLLDSFVRIDVMEASNPVLFTLFTHMIPHITKTLKLMGKDSSLEPIPQLLSVQGTHKSRAAVDFAFANIGWIAVAGLFDKARFRIWLPNGVNPSETFAIREPAMLPFEYQGVIRKFFGSGERARK</sequence>
<dbReference type="GO" id="GO:0005739">
    <property type="term" value="C:mitochondrion"/>
    <property type="evidence" value="ECO:0007669"/>
    <property type="project" value="TreeGrafter"/>
</dbReference>
<feature type="region of interest" description="Disordered" evidence="1">
    <location>
        <begin position="32"/>
        <end position="72"/>
    </location>
</feature>
<dbReference type="InterPro" id="IPR027417">
    <property type="entry name" value="P-loop_NTPase"/>
</dbReference>
<evidence type="ECO:0000256" key="1">
    <source>
        <dbReference type="SAM" id="MobiDB-lite"/>
    </source>
</evidence>
<dbReference type="GO" id="GO:0005525">
    <property type="term" value="F:GTP binding"/>
    <property type="evidence" value="ECO:0007669"/>
    <property type="project" value="InterPro"/>
</dbReference>
<dbReference type="EMBL" id="JAIXMP010000016">
    <property type="protein sequence ID" value="KAI9260771.1"/>
    <property type="molecule type" value="Genomic_DNA"/>
</dbReference>
<dbReference type="Proteomes" id="UP001209540">
    <property type="component" value="Unassembled WGS sequence"/>
</dbReference>
<name>A0AAD5K963_9FUNG</name>
<evidence type="ECO:0000259" key="2">
    <source>
        <dbReference type="Pfam" id="PF01926"/>
    </source>
</evidence>
<dbReference type="Gene3D" id="3.40.50.300">
    <property type="entry name" value="P-loop containing nucleotide triphosphate hydrolases"/>
    <property type="match status" value="1"/>
</dbReference>
<feature type="compositionally biased region" description="Basic and acidic residues" evidence="1">
    <location>
        <begin position="49"/>
        <end position="60"/>
    </location>
</feature>
<keyword evidence="4" id="KW-1185">Reference proteome</keyword>
<dbReference type="SUPFAM" id="SSF52540">
    <property type="entry name" value="P-loop containing nucleoside triphosphate hydrolases"/>
    <property type="match status" value="1"/>
</dbReference>
<dbReference type="Pfam" id="PF01926">
    <property type="entry name" value="MMR_HSR1"/>
    <property type="match status" value="1"/>
</dbReference>
<feature type="domain" description="G" evidence="2">
    <location>
        <begin position="275"/>
        <end position="361"/>
    </location>
</feature>
<organism evidence="3 4">
    <name type="scientific">Phascolomyces articulosus</name>
    <dbReference type="NCBI Taxonomy" id="60185"/>
    <lineage>
        <taxon>Eukaryota</taxon>
        <taxon>Fungi</taxon>
        <taxon>Fungi incertae sedis</taxon>
        <taxon>Mucoromycota</taxon>
        <taxon>Mucoromycotina</taxon>
        <taxon>Mucoromycetes</taxon>
        <taxon>Mucorales</taxon>
        <taxon>Lichtheimiaceae</taxon>
        <taxon>Phascolomyces</taxon>
    </lineage>
</organism>
<dbReference type="PANTHER" id="PTHR46434:SF1">
    <property type="entry name" value="GENETIC INTERACTOR OF PROHIBITINS 3, MITOCHONDRIAL"/>
    <property type="match status" value="1"/>
</dbReference>
<dbReference type="CDD" id="cd01855">
    <property type="entry name" value="YqeH"/>
    <property type="match status" value="1"/>
</dbReference>
<comment type="caution">
    <text evidence="3">The sequence shown here is derived from an EMBL/GenBank/DDBJ whole genome shotgun (WGS) entry which is preliminary data.</text>
</comment>
<reference evidence="3" key="2">
    <citation type="submission" date="2023-02" db="EMBL/GenBank/DDBJ databases">
        <authorList>
            <consortium name="DOE Joint Genome Institute"/>
            <person name="Mondo S.J."/>
            <person name="Chang Y."/>
            <person name="Wang Y."/>
            <person name="Ahrendt S."/>
            <person name="Andreopoulos W."/>
            <person name="Barry K."/>
            <person name="Beard J."/>
            <person name="Benny G.L."/>
            <person name="Blankenship S."/>
            <person name="Bonito G."/>
            <person name="Cuomo C."/>
            <person name="Desiro A."/>
            <person name="Gervers K.A."/>
            <person name="Hundley H."/>
            <person name="Kuo A."/>
            <person name="LaButti K."/>
            <person name="Lang B.F."/>
            <person name="Lipzen A."/>
            <person name="O'Donnell K."/>
            <person name="Pangilinan J."/>
            <person name="Reynolds N."/>
            <person name="Sandor L."/>
            <person name="Smith M.W."/>
            <person name="Tsang A."/>
            <person name="Grigoriev I.V."/>
            <person name="Stajich J.E."/>
            <person name="Spatafora J.W."/>
        </authorList>
    </citation>
    <scope>NUCLEOTIDE SEQUENCE</scope>
    <source>
        <strain evidence="3">RSA 2281</strain>
    </source>
</reference>
<dbReference type="AlphaFoldDB" id="A0AAD5K963"/>
<protein>
    <recommendedName>
        <fullName evidence="2">G domain-containing protein</fullName>
    </recommendedName>
</protein>
<evidence type="ECO:0000313" key="4">
    <source>
        <dbReference type="Proteomes" id="UP001209540"/>
    </source>
</evidence>
<proteinExistence type="predicted"/>
<reference evidence="3" key="1">
    <citation type="journal article" date="2022" name="IScience">
        <title>Evolution of zygomycete secretomes and the origins of terrestrial fungal ecologies.</title>
        <authorList>
            <person name="Chang Y."/>
            <person name="Wang Y."/>
            <person name="Mondo S."/>
            <person name="Ahrendt S."/>
            <person name="Andreopoulos W."/>
            <person name="Barry K."/>
            <person name="Beard J."/>
            <person name="Benny G.L."/>
            <person name="Blankenship S."/>
            <person name="Bonito G."/>
            <person name="Cuomo C."/>
            <person name="Desiro A."/>
            <person name="Gervers K.A."/>
            <person name="Hundley H."/>
            <person name="Kuo A."/>
            <person name="LaButti K."/>
            <person name="Lang B.F."/>
            <person name="Lipzen A."/>
            <person name="O'Donnell K."/>
            <person name="Pangilinan J."/>
            <person name="Reynolds N."/>
            <person name="Sandor L."/>
            <person name="Smith M.E."/>
            <person name="Tsang A."/>
            <person name="Grigoriev I.V."/>
            <person name="Stajich J.E."/>
            <person name="Spatafora J.W."/>
        </authorList>
    </citation>
    <scope>NUCLEOTIDE SEQUENCE</scope>
    <source>
        <strain evidence="3">RSA 2281</strain>
    </source>
</reference>
<accession>A0AAD5K963</accession>
<dbReference type="PANTHER" id="PTHR46434">
    <property type="entry name" value="GENETIC INTERACTOR OF PROHIBITINS 3, MITOCHONDRIAL"/>
    <property type="match status" value="1"/>
</dbReference>
<evidence type="ECO:0000313" key="3">
    <source>
        <dbReference type="EMBL" id="KAI9260771.1"/>
    </source>
</evidence>
<dbReference type="InterPro" id="IPR050896">
    <property type="entry name" value="Mito_lipid_metab_GTPase"/>
</dbReference>
<gene>
    <name evidence="3" type="ORF">BDA99DRAFT_560832</name>
</gene>
<dbReference type="InterPro" id="IPR006073">
    <property type="entry name" value="GTP-bd"/>
</dbReference>